<keyword evidence="3 6" id="KW-0812">Transmembrane</keyword>
<feature type="transmembrane region" description="Helical" evidence="6">
    <location>
        <begin position="6"/>
        <end position="26"/>
    </location>
</feature>
<sequence>MNNYKLKTILKILTLILIIAVASFIFSNRHMLHRLKNLPELIEFLRSKNKSSSCIFLVAFSLKPFLLVFPSAVMSVAAGILFGPVKGFLINMLGFFISGTIAFFLSRILGKDVVDKILKSRAIKHKFNLKERGFLILLLLRLPPILPYDPLSYACGLTDIKYTSFIAASLIGVVPETLCYSIMGESVLNPLSPSFIVPIIILVISTSISGILFKKAIHMDTH</sequence>
<feature type="domain" description="VTT" evidence="7">
    <location>
        <begin position="69"/>
        <end position="185"/>
    </location>
</feature>
<proteinExistence type="inferred from homology"/>
<keyword evidence="2 6" id="KW-1003">Cell membrane</keyword>
<feature type="transmembrane region" description="Helical" evidence="6">
    <location>
        <begin position="162"/>
        <end position="183"/>
    </location>
</feature>
<dbReference type="STRING" id="1529.SAMN04487885_10392"/>
<comment type="similarity">
    <text evidence="6">Belongs to the TVP38/TMEM64 family.</text>
</comment>
<evidence type="ECO:0000256" key="3">
    <source>
        <dbReference type="ARBA" id="ARBA00022692"/>
    </source>
</evidence>
<dbReference type="AlphaFoldDB" id="A0A1I2JXQ6"/>
<name>A0A1I2JXQ6_9CLOT</name>
<evidence type="ECO:0000256" key="2">
    <source>
        <dbReference type="ARBA" id="ARBA00022475"/>
    </source>
</evidence>
<gene>
    <name evidence="8" type="ORF">SAMN04487885_10392</name>
</gene>
<feature type="transmembrane region" description="Helical" evidence="6">
    <location>
        <begin position="88"/>
        <end position="109"/>
    </location>
</feature>
<keyword evidence="9" id="KW-1185">Reference proteome</keyword>
<keyword evidence="5 6" id="KW-0472">Membrane</keyword>
<accession>A0A1I2JXQ6</accession>
<dbReference type="eggNOG" id="COG0398">
    <property type="taxonomic scope" value="Bacteria"/>
</dbReference>
<feature type="transmembrane region" description="Helical" evidence="6">
    <location>
        <begin position="195"/>
        <end position="213"/>
    </location>
</feature>
<evidence type="ECO:0000259" key="7">
    <source>
        <dbReference type="Pfam" id="PF09335"/>
    </source>
</evidence>
<dbReference type="Pfam" id="PF09335">
    <property type="entry name" value="VTT_dom"/>
    <property type="match status" value="1"/>
</dbReference>
<evidence type="ECO:0000313" key="9">
    <source>
        <dbReference type="Proteomes" id="UP000182135"/>
    </source>
</evidence>
<comment type="subcellular location">
    <subcellularLocation>
        <location evidence="1 6">Cell membrane</location>
        <topology evidence="1 6">Multi-pass membrane protein</topology>
    </subcellularLocation>
</comment>
<dbReference type="PANTHER" id="PTHR12677">
    <property type="entry name" value="GOLGI APPARATUS MEMBRANE PROTEIN TVP38-RELATED"/>
    <property type="match status" value="1"/>
</dbReference>
<dbReference type="Proteomes" id="UP000182135">
    <property type="component" value="Unassembled WGS sequence"/>
</dbReference>
<dbReference type="RefSeq" id="WP_027638593.1">
    <property type="nucleotide sequence ID" value="NZ_BAAACD010000003.1"/>
</dbReference>
<evidence type="ECO:0000256" key="6">
    <source>
        <dbReference type="RuleBase" id="RU366058"/>
    </source>
</evidence>
<dbReference type="GeneID" id="90545334"/>
<reference evidence="8 9" key="1">
    <citation type="submission" date="2016-10" db="EMBL/GenBank/DDBJ databases">
        <authorList>
            <person name="de Groot N.N."/>
        </authorList>
    </citation>
    <scope>NUCLEOTIDE SEQUENCE [LARGE SCALE GENOMIC DNA]</scope>
    <source>
        <strain evidence="8 9">NLAE-zl-G419</strain>
    </source>
</reference>
<dbReference type="PANTHER" id="PTHR12677:SF49">
    <property type="entry name" value="TVP38_TMEM64 FAMILY MEMBRANE PROTEIN"/>
    <property type="match status" value="1"/>
</dbReference>
<organism evidence="8 9">
    <name type="scientific">Clostridium cadaveris</name>
    <dbReference type="NCBI Taxonomy" id="1529"/>
    <lineage>
        <taxon>Bacteria</taxon>
        <taxon>Bacillati</taxon>
        <taxon>Bacillota</taxon>
        <taxon>Clostridia</taxon>
        <taxon>Eubacteriales</taxon>
        <taxon>Clostridiaceae</taxon>
        <taxon>Clostridium</taxon>
    </lineage>
</organism>
<dbReference type="InterPro" id="IPR015414">
    <property type="entry name" value="TMEM64"/>
</dbReference>
<protein>
    <recommendedName>
        <fullName evidence="6">TVP38/TMEM64 family membrane protein</fullName>
    </recommendedName>
</protein>
<feature type="transmembrane region" description="Helical" evidence="6">
    <location>
        <begin position="54"/>
        <end position="82"/>
    </location>
</feature>
<keyword evidence="4 6" id="KW-1133">Transmembrane helix</keyword>
<dbReference type="EMBL" id="FOOE01000003">
    <property type="protein sequence ID" value="SFF57807.1"/>
    <property type="molecule type" value="Genomic_DNA"/>
</dbReference>
<dbReference type="InterPro" id="IPR032816">
    <property type="entry name" value="VTT_dom"/>
</dbReference>
<evidence type="ECO:0000256" key="1">
    <source>
        <dbReference type="ARBA" id="ARBA00004651"/>
    </source>
</evidence>
<evidence type="ECO:0000256" key="5">
    <source>
        <dbReference type="ARBA" id="ARBA00023136"/>
    </source>
</evidence>
<evidence type="ECO:0000256" key="4">
    <source>
        <dbReference type="ARBA" id="ARBA00022989"/>
    </source>
</evidence>
<dbReference type="GO" id="GO:0005886">
    <property type="term" value="C:plasma membrane"/>
    <property type="evidence" value="ECO:0007669"/>
    <property type="project" value="UniProtKB-SubCell"/>
</dbReference>
<evidence type="ECO:0000313" key="8">
    <source>
        <dbReference type="EMBL" id="SFF57807.1"/>
    </source>
</evidence>